<feature type="transmembrane region" description="Helical" evidence="1">
    <location>
        <begin position="148"/>
        <end position="171"/>
    </location>
</feature>
<gene>
    <name evidence="2" type="ORF">GC250_02790</name>
</gene>
<feature type="transmembrane region" description="Helical" evidence="1">
    <location>
        <begin position="6"/>
        <end position="26"/>
    </location>
</feature>
<accession>A0A6A9QMC5</accession>
<feature type="transmembrane region" description="Helical" evidence="1">
    <location>
        <begin position="107"/>
        <end position="128"/>
    </location>
</feature>
<evidence type="ECO:0000313" key="2">
    <source>
        <dbReference type="EMBL" id="MUN28415.1"/>
    </source>
</evidence>
<dbReference type="RefSeq" id="WP_156016236.1">
    <property type="nucleotide sequence ID" value="NZ_WGGD01000005.1"/>
</dbReference>
<keyword evidence="1" id="KW-1133">Transmembrane helix</keyword>
<protein>
    <submittedName>
        <fullName evidence="2">Uncharacterized protein</fullName>
    </submittedName>
</protein>
<feature type="transmembrane region" description="Helical" evidence="1">
    <location>
        <begin position="71"/>
        <end position="95"/>
    </location>
</feature>
<keyword evidence="1" id="KW-0812">Transmembrane</keyword>
<dbReference type="Proteomes" id="UP000470772">
    <property type="component" value="Unassembled WGS sequence"/>
</dbReference>
<organism evidence="2 3">
    <name type="scientific">Sulfuracidifex metallicus DSM 6482 = JCM 9184</name>
    <dbReference type="NCBI Taxonomy" id="523847"/>
    <lineage>
        <taxon>Archaea</taxon>
        <taxon>Thermoproteota</taxon>
        <taxon>Thermoprotei</taxon>
        <taxon>Sulfolobales</taxon>
        <taxon>Sulfolobaceae</taxon>
        <taxon>Sulfuracidifex</taxon>
    </lineage>
</organism>
<keyword evidence="3" id="KW-1185">Reference proteome</keyword>
<name>A0A6A9QMC5_SULME</name>
<reference evidence="2 3" key="1">
    <citation type="submission" date="2019-10" db="EMBL/GenBank/DDBJ databases">
        <title>Sequencing and Assembly of Multiple Reported Metal-Biooxidizing Members of the Extremely Thermoacidophilic Archaeal Family Sulfolobaceae.</title>
        <authorList>
            <person name="Counts J.A."/>
            <person name="Kelly R.M."/>
        </authorList>
    </citation>
    <scope>NUCLEOTIDE SEQUENCE [LARGE SCALE GENOMIC DNA]</scope>
    <source>
        <strain evidence="2 3">DSM 6482</strain>
    </source>
</reference>
<feature type="transmembrane region" description="Helical" evidence="1">
    <location>
        <begin position="38"/>
        <end position="65"/>
    </location>
</feature>
<evidence type="ECO:0000256" key="1">
    <source>
        <dbReference type="SAM" id="Phobius"/>
    </source>
</evidence>
<evidence type="ECO:0000313" key="3">
    <source>
        <dbReference type="Proteomes" id="UP000470772"/>
    </source>
</evidence>
<dbReference type="EMBL" id="WGGD01000005">
    <property type="protein sequence ID" value="MUN28415.1"/>
    <property type="molecule type" value="Genomic_DNA"/>
</dbReference>
<sequence>MLGEIIYFLFIVLDLVFSIWNSYNAGQIFPTRRGIGELFYIFGGLLPMSYVASALVSFFLGYLGYISLSTFYFILSFNFLFFGLTFIIWGIIATLTSIMAFRGSHNWIAGLVAGYDAFVTIFDAWDYISGFMSSWKDIRRSIDSSDFSVLDVIVILLIAFGIGFVISYTAFKQGQKSSRISYYW</sequence>
<dbReference type="AlphaFoldDB" id="A0A6A9QMC5"/>
<comment type="caution">
    <text evidence="2">The sequence shown here is derived from an EMBL/GenBank/DDBJ whole genome shotgun (WGS) entry which is preliminary data.</text>
</comment>
<keyword evidence="1" id="KW-0472">Membrane</keyword>
<proteinExistence type="predicted"/>